<dbReference type="Proteomes" id="UP000436088">
    <property type="component" value="Unassembled WGS sequence"/>
</dbReference>
<evidence type="ECO:0000256" key="4">
    <source>
        <dbReference type="ARBA" id="ARBA00022827"/>
    </source>
</evidence>
<comment type="cofactor">
    <cofactor evidence="1">
        <name>FAD</name>
        <dbReference type="ChEBI" id="CHEBI:57692"/>
    </cofactor>
</comment>
<dbReference type="EMBL" id="VEPZ02001049">
    <property type="protein sequence ID" value="KAE8697790.1"/>
    <property type="molecule type" value="Genomic_DNA"/>
</dbReference>
<comment type="similarity">
    <text evidence="2">Belongs to the DNA photolyase class-1 family.</text>
</comment>
<dbReference type="GO" id="GO:0043153">
    <property type="term" value="P:entrainment of circadian clock by photoperiod"/>
    <property type="evidence" value="ECO:0007669"/>
    <property type="project" value="TreeGrafter"/>
</dbReference>
<protein>
    <recommendedName>
        <fullName evidence="5">Cryptochrome/DNA photolyase FAD-binding domain-containing protein</fullName>
    </recommendedName>
</protein>
<evidence type="ECO:0000256" key="3">
    <source>
        <dbReference type="ARBA" id="ARBA00022630"/>
    </source>
</evidence>
<sequence>MVHASSWEPQGCAPWIAVLHIFEGYKFDSHGEYVRRWLPELARLPADWIHRPWNARESVLQAAGIELRSNYPLPIVGSHNEVCTICRGGHRSGIGSEIDGRKACNILHAAGPSKVVITSINIEGNLLLIGSHLKDKLNWELVI</sequence>
<dbReference type="PANTHER" id="PTHR11455">
    <property type="entry name" value="CRYPTOCHROME"/>
    <property type="match status" value="1"/>
</dbReference>
<evidence type="ECO:0000259" key="5">
    <source>
        <dbReference type="Pfam" id="PF03441"/>
    </source>
</evidence>
<dbReference type="GO" id="GO:0071949">
    <property type="term" value="F:FAD binding"/>
    <property type="evidence" value="ECO:0007669"/>
    <property type="project" value="TreeGrafter"/>
</dbReference>
<keyword evidence="3" id="KW-0285">Flavoprotein</keyword>
<dbReference type="GO" id="GO:0005634">
    <property type="term" value="C:nucleus"/>
    <property type="evidence" value="ECO:0007669"/>
    <property type="project" value="TreeGrafter"/>
</dbReference>
<reference evidence="6" key="1">
    <citation type="submission" date="2019-09" db="EMBL/GenBank/DDBJ databases">
        <title>Draft genome information of white flower Hibiscus syriacus.</title>
        <authorList>
            <person name="Kim Y.-M."/>
        </authorList>
    </citation>
    <scope>NUCLEOTIDE SEQUENCE [LARGE SCALE GENOMIC DNA]</scope>
    <source>
        <strain evidence="6">YM2019G1</strain>
    </source>
</reference>
<organism evidence="6 7">
    <name type="scientific">Hibiscus syriacus</name>
    <name type="common">Rose of Sharon</name>
    <dbReference type="NCBI Taxonomy" id="106335"/>
    <lineage>
        <taxon>Eukaryota</taxon>
        <taxon>Viridiplantae</taxon>
        <taxon>Streptophyta</taxon>
        <taxon>Embryophyta</taxon>
        <taxon>Tracheophyta</taxon>
        <taxon>Spermatophyta</taxon>
        <taxon>Magnoliopsida</taxon>
        <taxon>eudicotyledons</taxon>
        <taxon>Gunneridae</taxon>
        <taxon>Pentapetalae</taxon>
        <taxon>rosids</taxon>
        <taxon>malvids</taxon>
        <taxon>Malvales</taxon>
        <taxon>Malvaceae</taxon>
        <taxon>Malvoideae</taxon>
        <taxon>Hibiscus</taxon>
    </lineage>
</organism>
<keyword evidence="7" id="KW-1185">Reference proteome</keyword>
<evidence type="ECO:0000313" key="6">
    <source>
        <dbReference type="EMBL" id="KAE8697790.1"/>
    </source>
</evidence>
<dbReference type="SUPFAM" id="SSF48173">
    <property type="entry name" value="Cryptochrome/photolyase FAD-binding domain"/>
    <property type="match status" value="1"/>
</dbReference>
<dbReference type="InterPro" id="IPR005101">
    <property type="entry name" value="Cryptochr/Photolyase_FAD-bd"/>
</dbReference>
<dbReference type="GO" id="GO:0032922">
    <property type="term" value="P:circadian regulation of gene expression"/>
    <property type="evidence" value="ECO:0007669"/>
    <property type="project" value="TreeGrafter"/>
</dbReference>
<accession>A0A6A3A0H0</accession>
<gene>
    <name evidence="6" type="ORF">F3Y22_tig00110610pilonHSYRG00386</name>
</gene>
<dbReference type="AlphaFoldDB" id="A0A6A3A0H0"/>
<proteinExistence type="inferred from homology"/>
<dbReference type="GO" id="GO:0003677">
    <property type="term" value="F:DNA binding"/>
    <property type="evidence" value="ECO:0007669"/>
    <property type="project" value="TreeGrafter"/>
</dbReference>
<evidence type="ECO:0000256" key="2">
    <source>
        <dbReference type="ARBA" id="ARBA00005862"/>
    </source>
</evidence>
<dbReference type="Gene3D" id="1.10.579.10">
    <property type="entry name" value="DNA Cyclobutane Dipyrimidine Photolyase, subunit A, domain 3"/>
    <property type="match status" value="1"/>
</dbReference>
<dbReference type="PANTHER" id="PTHR11455:SF50">
    <property type="entry name" value="CRYPTOCHROME-1"/>
    <property type="match status" value="1"/>
</dbReference>
<dbReference type="InterPro" id="IPR036134">
    <property type="entry name" value="Crypto/Photolyase_FAD-like_sf"/>
</dbReference>
<dbReference type="GO" id="GO:0003904">
    <property type="term" value="F:deoxyribodipyrimidine photo-lyase activity"/>
    <property type="evidence" value="ECO:0007669"/>
    <property type="project" value="TreeGrafter"/>
</dbReference>
<dbReference type="GO" id="GO:0005737">
    <property type="term" value="C:cytoplasm"/>
    <property type="evidence" value="ECO:0007669"/>
    <property type="project" value="TreeGrafter"/>
</dbReference>
<evidence type="ECO:0000313" key="7">
    <source>
        <dbReference type="Proteomes" id="UP000436088"/>
    </source>
</evidence>
<dbReference type="Pfam" id="PF03441">
    <property type="entry name" value="FAD_binding_7"/>
    <property type="match status" value="1"/>
</dbReference>
<evidence type="ECO:0000256" key="1">
    <source>
        <dbReference type="ARBA" id="ARBA00001974"/>
    </source>
</evidence>
<comment type="caution">
    <text evidence="6">The sequence shown here is derived from an EMBL/GenBank/DDBJ whole genome shotgun (WGS) entry which is preliminary data.</text>
</comment>
<feature type="domain" description="Cryptochrome/DNA photolyase FAD-binding" evidence="5">
    <location>
        <begin position="23"/>
        <end position="79"/>
    </location>
</feature>
<keyword evidence="4" id="KW-0274">FAD</keyword>
<dbReference type="InterPro" id="IPR002081">
    <property type="entry name" value="Cryptochrome/DNA_photolyase_1"/>
</dbReference>
<name>A0A6A3A0H0_HIBSY</name>